<dbReference type="Proteomes" id="UP001595616">
    <property type="component" value="Unassembled WGS sequence"/>
</dbReference>
<protein>
    <submittedName>
        <fullName evidence="4">Penicillin acylase family protein</fullName>
    </submittedName>
</protein>
<reference evidence="5" key="1">
    <citation type="journal article" date="2019" name="Int. J. Syst. Evol. Microbiol.">
        <title>The Global Catalogue of Microorganisms (GCM) 10K type strain sequencing project: providing services to taxonomists for standard genome sequencing and annotation.</title>
        <authorList>
            <consortium name="The Broad Institute Genomics Platform"/>
            <consortium name="The Broad Institute Genome Sequencing Center for Infectious Disease"/>
            <person name="Wu L."/>
            <person name="Ma J."/>
        </authorList>
    </citation>
    <scope>NUCLEOTIDE SEQUENCE [LARGE SCALE GENOMIC DNA]</scope>
    <source>
        <strain evidence="5">CECT 7956</strain>
    </source>
</reference>
<organism evidence="4 5">
    <name type="scientific">Lacihabitans lacunae</name>
    <dbReference type="NCBI Taxonomy" id="1028214"/>
    <lineage>
        <taxon>Bacteria</taxon>
        <taxon>Pseudomonadati</taxon>
        <taxon>Bacteroidota</taxon>
        <taxon>Cytophagia</taxon>
        <taxon>Cytophagales</taxon>
        <taxon>Leadbetterellaceae</taxon>
        <taxon>Lacihabitans</taxon>
    </lineage>
</organism>
<dbReference type="InterPro" id="IPR043146">
    <property type="entry name" value="Penicillin_amidase_N_B-knob"/>
</dbReference>
<dbReference type="InterPro" id="IPR002692">
    <property type="entry name" value="S45"/>
</dbReference>
<keyword evidence="3" id="KW-0865">Zymogen</keyword>
<evidence type="ECO:0000313" key="5">
    <source>
        <dbReference type="Proteomes" id="UP001595616"/>
    </source>
</evidence>
<evidence type="ECO:0000256" key="1">
    <source>
        <dbReference type="ARBA" id="ARBA00006586"/>
    </source>
</evidence>
<dbReference type="RefSeq" id="WP_379838354.1">
    <property type="nucleotide sequence ID" value="NZ_JBHRYQ010000001.1"/>
</dbReference>
<comment type="caution">
    <text evidence="4">The sequence shown here is derived from an EMBL/GenBank/DDBJ whole genome shotgun (WGS) entry which is preliminary data.</text>
</comment>
<dbReference type="Gene3D" id="2.30.120.10">
    <property type="match status" value="1"/>
</dbReference>
<keyword evidence="2" id="KW-0378">Hydrolase</keyword>
<evidence type="ECO:0000256" key="2">
    <source>
        <dbReference type="ARBA" id="ARBA00022801"/>
    </source>
</evidence>
<dbReference type="Gene3D" id="3.60.20.10">
    <property type="entry name" value="Glutamine Phosphoribosylpyrophosphate, subunit 1, domain 1"/>
    <property type="match status" value="1"/>
</dbReference>
<dbReference type="Gene3D" id="1.10.439.10">
    <property type="entry name" value="Penicillin Amidohydrolase, domain 1"/>
    <property type="match status" value="1"/>
</dbReference>
<dbReference type="InterPro" id="IPR023343">
    <property type="entry name" value="Penicillin_amidase_dom1"/>
</dbReference>
<dbReference type="EMBL" id="JBHRYQ010000001">
    <property type="protein sequence ID" value="MFC3811516.1"/>
    <property type="molecule type" value="Genomic_DNA"/>
</dbReference>
<dbReference type="Gene3D" id="1.10.1400.10">
    <property type="match status" value="1"/>
</dbReference>
<sequence length="800" mass="89722">MKILKKILIFLILTVLALVGGSYAYLQYLKPSYEGALLLPDLKEKVEVNFDDYGIPHIYAQNEEDLFYAFGYIHAQERLFQMEVLRRLADGRLSEVFGEAAVPSDKFFRTLSFREHAKLTLDSVYKDPSSPFVKAAKAYIKGINHYQKVGKTPIEFTLAGIPKSDFTLEDMEIIVGYMGYTFVGAFKGEPIATDILNRLGADYYHDVMDAWPEGEYKIAVDAKESGALALAKMAKQVNDISDNLPFPPFHGSNGWVISGSKTKSGKPILSNDTHIAFSQPSVWYEAHLECPGFKVYGNFLAGTPVPALGHTDFGGWGLTMFENDDADFFRETLNPSNANQVKYKDTWENMKVRNERIKVKGKSDVLLDVKKTRHGYILNEAFDGLINEKNPIALWWVYHQFPARHLEVFYNICKSKNAGDMGKAVAPLTSPGLNFMWADTTGNIAWWAAGKLPIRPKHVDPEVILDGASGLDDPQGWYPFALNPQILNPQSGVLYTANNQPADMGNGLVPGYYVPANRAKRIGELIINSRTDWTEEEVRKVINDVKSSTYPDMVASIVRGLGGAKLSNAAKENLDLLSKWDGTHGLKNVEPTVFYKVIYQIYKGALEDELGKEVFGDFEHNFSFKRNAAKFFENDTSKWWDNKNTTAIEKRADIFKAGLETASLDLKKQLGDNKQNWQWGKVHTIEHKHPLGILPVVGKLFNVGPIAINGGRETINNLDFMMDSTGTYKVTYGPALRRIVDFGTPRKAFSVNPTGQSGYFMSKHYSDQAQMFAEGGKRPEYTEKTDVMKNKKGTIVMMPL</sequence>
<proteinExistence type="inferred from homology"/>
<evidence type="ECO:0000313" key="4">
    <source>
        <dbReference type="EMBL" id="MFC3811516.1"/>
    </source>
</evidence>
<keyword evidence="5" id="KW-1185">Reference proteome</keyword>
<dbReference type="CDD" id="cd03747">
    <property type="entry name" value="Ntn_PGA_like"/>
    <property type="match status" value="1"/>
</dbReference>
<dbReference type="SUPFAM" id="SSF56235">
    <property type="entry name" value="N-terminal nucleophile aminohydrolases (Ntn hydrolases)"/>
    <property type="match status" value="1"/>
</dbReference>
<dbReference type="PANTHER" id="PTHR34218:SF5">
    <property type="entry name" value="PENICILLIN ACYLASE FAMILY PROTEIN"/>
    <property type="match status" value="1"/>
</dbReference>
<evidence type="ECO:0000256" key="3">
    <source>
        <dbReference type="ARBA" id="ARBA00023145"/>
    </source>
</evidence>
<accession>A0ABV7YX73</accession>
<name>A0ABV7YX73_9BACT</name>
<dbReference type="InterPro" id="IPR043147">
    <property type="entry name" value="Penicillin_amidase_A-knob"/>
</dbReference>
<comment type="similarity">
    <text evidence="1">Belongs to the peptidase S45 family.</text>
</comment>
<gene>
    <name evidence="4" type="ORF">ACFOOI_12695</name>
</gene>
<dbReference type="PIRSF" id="PIRSF001227">
    <property type="entry name" value="Pen_acylase"/>
    <property type="match status" value="1"/>
</dbReference>
<dbReference type="InterPro" id="IPR029055">
    <property type="entry name" value="Ntn_hydrolases_N"/>
</dbReference>
<dbReference type="Pfam" id="PF01804">
    <property type="entry name" value="Penicil_amidase"/>
    <property type="match status" value="1"/>
</dbReference>
<dbReference type="PANTHER" id="PTHR34218">
    <property type="entry name" value="PEPTIDASE S45 PENICILLIN AMIDASE"/>
    <property type="match status" value="1"/>
</dbReference>
<dbReference type="InterPro" id="IPR014395">
    <property type="entry name" value="Pen/GL7ACA/AHL_acylase"/>
</dbReference>